<accession>A0A0B6YDL2</accession>
<proteinExistence type="predicted"/>
<feature type="non-terminal residue" evidence="2">
    <location>
        <position position="1"/>
    </location>
</feature>
<gene>
    <name evidence="2" type="primary">ORF22385</name>
</gene>
<evidence type="ECO:0000313" key="2">
    <source>
        <dbReference type="EMBL" id="CEK54269.1"/>
    </source>
</evidence>
<dbReference type="AlphaFoldDB" id="A0A0B6YDL2"/>
<organism evidence="2">
    <name type="scientific">Arion vulgaris</name>
    <dbReference type="NCBI Taxonomy" id="1028688"/>
    <lineage>
        <taxon>Eukaryota</taxon>
        <taxon>Metazoa</taxon>
        <taxon>Spiralia</taxon>
        <taxon>Lophotrochozoa</taxon>
        <taxon>Mollusca</taxon>
        <taxon>Gastropoda</taxon>
        <taxon>Heterobranchia</taxon>
        <taxon>Euthyneura</taxon>
        <taxon>Panpulmonata</taxon>
        <taxon>Eupulmonata</taxon>
        <taxon>Stylommatophora</taxon>
        <taxon>Helicina</taxon>
        <taxon>Arionoidea</taxon>
        <taxon>Arionidae</taxon>
        <taxon>Arion</taxon>
    </lineage>
</organism>
<evidence type="ECO:0000256" key="1">
    <source>
        <dbReference type="SAM" id="MobiDB-lite"/>
    </source>
</evidence>
<name>A0A0B6YDL2_9EUPU</name>
<reference evidence="2" key="1">
    <citation type="submission" date="2014-12" db="EMBL/GenBank/DDBJ databases">
        <title>Insight into the proteome of Arion vulgaris.</title>
        <authorList>
            <person name="Aradska J."/>
            <person name="Bulat T."/>
            <person name="Smidak R."/>
            <person name="Sarate P."/>
            <person name="Gangsoo J."/>
            <person name="Sialana F."/>
            <person name="Bilban M."/>
            <person name="Lubec G."/>
        </authorList>
    </citation>
    <scope>NUCLEOTIDE SEQUENCE</scope>
    <source>
        <tissue evidence="2">Skin</tissue>
    </source>
</reference>
<dbReference type="EMBL" id="HACG01007404">
    <property type="protein sequence ID" value="CEK54269.1"/>
    <property type="molecule type" value="Transcribed_RNA"/>
</dbReference>
<feature type="compositionally biased region" description="Low complexity" evidence="1">
    <location>
        <begin position="28"/>
        <end position="59"/>
    </location>
</feature>
<protein>
    <submittedName>
        <fullName evidence="2">Uncharacterized protein</fullName>
    </submittedName>
</protein>
<feature type="region of interest" description="Disordered" evidence="1">
    <location>
        <begin position="27"/>
        <end position="59"/>
    </location>
</feature>
<sequence>GARNGQTGYKFRSESTNSFSTWVVPLHSTNSSSSSTSSSIISSSSTTSSSISNSIIVTE</sequence>